<feature type="domain" description="NmrA-like" evidence="1">
    <location>
        <begin position="3"/>
        <end position="252"/>
    </location>
</feature>
<dbReference type="eggNOG" id="COG0702">
    <property type="taxonomic scope" value="Bacteria"/>
</dbReference>
<dbReference type="KEGG" id="nde:NIDE0009"/>
<evidence type="ECO:0000259" key="1">
    <source>
        <dbReference type="Pfam" id="PF05368"/>
    </source>
</evidence>
<evidence type="ECO:0000313" key="3">
    <source>
        <dbReference type="Proteomes" id="UP000001660"/>
    </source>
</evidence>
<dbReference type="Pfam" id="PF05368">
    <property type="entry name" value="NmrA"/>
    <property type="match status" value="1"/>
</dbReference>
<keyword evidence="3" id="KW-1185">Reference proteome</keyword>
<dbReference type="STRING" id="330214.NIDE0009"/>
<dbReference type="PANTHER" id="PTHR43162:SF1">
    <property type="entry name" value="PRESTALK A DIFFERENTIATION PROTEIN A"/>
    <property type="match status" value="1"/>
</dbReference>
<sequence>MFVVLGATGHTGAVVAETLLAHKQPVRVVVRSADKGAAWKAKGAEVAVASLDDVPGMTKALQGALGVYMLVPPNYGATAWLAEQRQRLDRAAEAVKASGISHVVFLSSVGSQIPEGTGPIRAVRYGEQKLSAVARNLTVLRPCYFMENWAPGIGMAKGQGLLPTFMAPQAKVPMISTRDIGRVAAERLMAGGRGHTVVELAGPEEYSPEQVAEALGGILGRAVVAQPAPLSAVVPTFTSFGFSGEAARLFEEMYTAFSTGAIGYEHPASLVRGTIPLVEALRGLA</sequence>
<dbReference type="OrthoDB" id="9777801at2"/>
<dbReference type="InterPro" id="IPR008030">
    <property type="entry name" value="NmrA-like"/>
</dbReference>
<protein>
    <recommendedName>
        <fullName evidence="1">NmrA-like domain-containing protein</fullName>
    </recommendedName>
</protein>
<organism evidence="2 3">
    <name type="scientific">Nitrospira defluvii</name>
    <dbReference type="NCBI Taxonomy" id="330214"/>
    <lineage>
        <taxon>Bacteria</taxon>
        <taxon>Pseudomonadati</taxon>
        <taxon>Nitrospirota</taxon>
        <taxon>Nitrospiria</taxon>
        <taxon>Nitrospirales</taxon>
        <taxon>Nitrospiraceae</taxon>
        <taxon>Nitrospira</taxon>
    </lineage>
</organism>
<proteinExistence type="predicted"/>
<dbReference type="SUPFAM" id="SSF51735">
    <property type="entry name" value="NAD(P)-binding Rossmann-fold domains"/>
    <property type="match status" value="1"/>
</dbReference>
<dbReference type="InterPro" id="IPR051604">
    <property type="entry name" value="Ergot_Alk_Oxidoreductase"/>
</dbReference>
<dbReference type="AlphaFoldDB" id="D8P7F5"/>
<dbReference type="Gene3D" id="3.40.50.720">
    <property type="entry name" value="NAD(P)-binding Rossmann-like Domain"/>
    <property type="match status" value="1"/>
</dbReference>
<accession>D8P7F5</accession>
<dbReference type="Proteomes" id="UP000001660">
    <property type="component" value="Chromosome"/>
</dbReference>
<dbReference type="Gene3D" id="3.90.25.10">
    <property type="entry name" value="UDP-galactose 4-epimerase, domain 1"/>
    <property type="match status" value="1"/>
</dbReference>
<evidence type="ECO:0000313" key="2">
    <source>
        <dbReference type="EMBL" id="CBK39797.1"/>
    </source>
</evidence>
<gene>
    <name evidence="2" type="ORF">NIDE0009</name>
</gene>
<dbReference type="HOGENOM" id="CLU_007383_10_5_0"/>
<dbReference type="InterPro" id="IPR036291">
    <property type="entry name" value="NAD(P)-bd_dom_sf"/>
</dbReference>
<dbReference type="PANTHER" id="PTHR43162">
    <property type="match status" value="1"/>
</dbReference>
<dbReference type="EMBL" id="FP929003">
    <property type="protein sequence ID" value="CBK39797.1"/>
    <property type="molecule type" value="Genomic_DNA"/>
</dbReference>
<reference evidence="2 3" key="1">
    <citation type="journal article" date="2010" name="Proc. Natl. Acad. Sci. U.S.A.">
        <title>A Nitrospira metagenome illuminates the physiology and evolution of globally important nitrite-oxidizing bacteria.</title>
        <authorList>
            <person name="Lucker S."/>
            <person name="Wagner M."/>
            <person name="Maixner F."/>
            <person name="Pelletier E."/>
            <person name="Koch H."/>
            <person name="Vacherie B."/>
            <person name="Rattei T."/>
            <person name="Sinninghe Damste J."/>
            <person name="Spieck E."/>
            <person name="Le Paslier D."/>
            <person name="Daims H."/>
        </authorList>
    </citation>
    <scope>NUCLEOTIDE SEQUENCE [LARGE SCALE GENOMIC DNA]</scope>
</reference>
<name>D8P7F5_9BACT</name>